<accession>A0A016STS3</accession>
<proteinExistence type="predicted"/>
<keyword evidence="3" id="KW-1185">Reference proteome</keyword>
<feature type="region of interest" description="Disordered" evidence="1">
    <location>
        <begin position="1"/>
        <end position="21"/>
    </location>
</feature>
<dbReference type="EMBL" id="JARK01001515">
    <property type="protein sequence ID" value="EYB93739.1"/>
    <property type="molecule type" value="Genomic_DNA"/>
</dbReference>
<organism evidence="2 3">
    <name type="scientific">Ancylostoma ceylanicum</name>
    <dbReference type="NCBI Taxonomy" id="53326"/>
    <lineage>
        <taxon>Eukaryota</taxon>
        <taxon>Metazoa</taxon>
        <taxon>Ecdysozoa</taxon>
        <taxon>Nematoda</taxon>
        <taxon>Chromadorea</taxon>
        <taxon>Rhabditida</taxon>
        <taxon>Rhabditina</taxon>
        <taxon>Rhabditomorpha</taxon>
        <taxon>Strongyloidea</taxon>
        <taxon>Ancylostomatidae</taxon>
        <taxon>Ancylostomatinae</taxon>
        <taxon>Ancylostoma</taxon>
    </lineage>
</organism>
<name>A0A016STS3_9BILA</name>
<comment type="caution">
    <text evidence="2">The sequence shown here is derived from an EMBL/GenBank/DDBJ whole genome shotgun (WGS) entry which is preliminary data.</text>
</comment>
<protein>
    <submittedName>
        <fullName evidence="2">Uncharacterized protein</fullName>
    </submittedName>
</protein>
<evidence type="ECO:0000313" key="2">
    <source>
        <dbReference type="EMBL" id="EYB93739.1"/>
    </source>
</evidence>
<sequence>MRNGRPSAAAHARRCNGARYPPGHYCRGVVAIAIRDTGYPSITVSTPLTRPLAHHCHFHGGPTISPWWAHHA</sequence>
<reference evidence="3" key="1">
    <citation type="journal article" date="2015" name="Nat. Genet.">
        <title>The genome and transcriptome of the zoonotic hookworm Ancylostoma ceylanicum identify infection-specific gene families.</title>
        <authorList>
            <person name="Schwarz E.M."/>
            <person name="Hu Y."/>
            <person name="Antoshechkin I."/>
            <person name="Miller M.M."/>
            <person name="Sternberg P.W."/>
            <person name="Aroian R.V."/>
        </authorList>
    </citation>
    <scope>NUCLEOTIDE SEQUENCE</scope>
    <source>
        <strain evidence="3">HY135</strain>
    </source>
</reference>
<evidence type="ECO:0000256" key="1">
    <source>
        <dbReference type="SAM" id="MobiDB-lite"/>
    </source>
</evidence>
<evidence type="ECO:0000313" key="3">
    <source>
        <dbReference type="Proteomes" id="UP000024635"/>
    </source>
</evidence>
<dbReference type="AlphaFoldDB" id="A0A016STS3"/>
<dbReference type="Proteomes" id="UP000024635">
    <property type="component" value="Unassembled WGS sequence"/>
</dbReference>
<gene>
    <name evidence="2" type="primary">Acey_s0179.g722</name>
    <name evidence="2" type="ORF">Y032_0179g722</name>
</gene>